<keyword evidence="8" id="KW-1185">Reference proteome</keyword>
<protein>
    <recommendedName>
        <fullName evidence="6">Peptidase S54 rhomboid domain-containing protein</fullName>
    </recommendedName>
</protein>
<evidence type="ECO:0000256" key="4">
    <source>
        <dbReference type="ARBA" id="ARBA00023136"/>
    </source>
</evidence>
<dbReference type="OMA" id="GAVIIWR"/>
<feature type="transmembrane region" description="Helical" evidence="5">
    <location>
        <begin position="100"/>
        <end position="118"/>
    </location>
</feature>
<evidence type="ECO:0000256" key="5">
    <source>
        <dbReference type="SAM" id="Phobius"/>
    </source>
</evidence>
<reference evidence="7" key="2">
    <citation type="submission" date="2025-08" db="UniProtKB">
        <authorList>
            <consortium name="Ensembl"/>
        </authorList>
    </citation>
    <scope>IDENTIFICATION</scope>
</reference>
<evidence type="ECO:0000256" key="3">
    <source>
        <dbReference type="ARBA" id="ARBA00022989"/>
    </source>
</evidence>
<dbReference type="STRING" id="80972.ENSAOCP00000009446"/>
<dbReference type="GeneTree" id="ENSGT00940000165977"/>
<evidence type="ECO:0000259" key="6">
    <source>
        <dbReference type="Pfam" id="PF01694"/>
    </source>
</evidence>
<dbReference type="Ensembl" id="ENSAOCT00000016181.2">
    <property type="protein sequence ID" value="ENSAOCP00000009446.1"/>
    <property type="gene ID" value="ENSAOCG00000013585.2"/>
</dbReference>
<name>A0A3Q1BJL2_AMPOC</name>
<evidence type="ECO:0000256" key="1">
    <source>
        <dbReference type="ARBA" id="ARBA00004141"/>
    </source>
</evidence>
<reference evidence="7 8" key="1">
    <citation type="submission" date="2022-01" db="EMBL/GenBank/DDBJ databases">
        <title>A chromosome-scale genome assembly of the false clownfish, Amphiprion ocellaris.</title>
        <authorList>
            <person name="Ryu T."/>
        </authorList>
    </citation>
    <scope>NUCLEOTIDE SEQUENCE [LARGE SCALE GENOMIC DNA]</scope>
</reference>
<keyword evidence="3 5" id="KW-1133">Transmembrane helix</keyword>
<gene>
    <name evidence="7" type="primary">RHBDD2</name>
</gene>
<dbReference type="SUPFAM" id="SSF144091">
    <property type="entry name" value="Rhomboid-like"/>
    <property type="match status" value="1"/>
</dbReference>
<feature type="transmembrane region" description="Helical" evidence="5">
    <location>
        <begin position="20"/>
        <end position="42"/>
    </location>
</feature>
<dbReference type="Pfam" id="PF01694">
    <property type="entry name" value="Rhomboid"/>
    <property type="match status" value="1"/>
</dbReference>
<feature type="transmembrane region" description="Helical" evidence="5">
    <location>
        <begin position="167"/>
        <end position="195"/>
    </location>
</feature>
<evidence type="ECO:0000313" key="8">
    <source>
        <dbReference type="Proteomes" id="UP001501940"/>
    </source>
</evidence>
<reference evidence="7" key="3">
    <citation type="submission" date="2025-09" db="UniProtKB">
        <authorList>
            <consortium name="Ensembl"/>
        </authorList>
    </citation>
    <scope>IDENTIFICATION</scope>
</reference>
<evidence type="ECO:0000256" key="2">
    <source>
        <dbReference type="ARBA" id="ARBA00022692"/>
    </source>
</evidence>
<comment type="subcellular location">
    <subcellularLocation>
        <location evidence="1">Membrane</location>
        <topology evidence="1">Multi-pass membrane protein</topology>
    </subcellularLocation>
</comment>
<dbReference type="GO" id="GO:0004252">
    <property type="term" value="F:serine-type endopeptidase activity"/>
    <property type="evidence" value="ECO:0007669"/>
    <property type="project" value="InterPro"/>
</dbReference>
<feature type="domain" description="Peptidase S54 rhomboid" evidence="6">
    <location>
        <begin position="59"/>
        <end position="196"/>
    </location>
</feature>
<dbReference type="InterPro" id="IPR022764">
    <property type="entry name" value="Peptidase_S54_rhomboid_dom"/>
</dbReference>
<evidence type="ECO:0000313" key="7">
    <source>
        <dbReference type="Ensembl" id="ENSAOCP00000009446.1"/>
    </source>
</evidence>
<dbReference type="AlphaFoldDB" id="A0A3Q1BJL2"/>
<keyword evidence="2 5" id="KW-0812">Transmembrane</keyword>
<organism evidence="7 8">
    <name type="scientific">Amphiprion ocellaris</name>
    <name type="common">Clown anemonefish</name>
    <dbReference type="NCBI Taxonomy" id="80972"/>
    <lineage>
        <taxon>Eukaryota</taxon>
        <taxon>Metazoa</taxon>
        <taxon>Chordata</taxon>
        <taxon>Craniata</taxon>
        <taxon>Vertebrata</taxon>
        <taxon>Euteleostomi</taxon>
        <taxon>Actinopterygii</taxon>
        <taxon>Neopterygii</taxon>
        <taxon>Teleostei</taxon>
        <taxon>Neoteleostei</taxon>
        <taxon>Acanthomorphata</taxon>
        <taxon>Ovalentaria</taxon>
        <taxon>Pomacentridae</taxon>
        <taxon>Amphiprion</taxon>
    </lineage>
</organism>
<keyword evidence="4 5" id="KW-0472">Membrane</keyword>
<dbReference type="PANTHER" id="PTHR43066:SF12">
    <property type="entry name" value="RHOMBOID DOMAIN-CONTAINING 2"/>
    <property type="match status" value="1"/>
</dbReference>
<dbReference type="Proteomes" id="UP001501940">
    <property type="component" value="Chromosome 4"/>
</dbReference>
<sequence length="340" mass="37495">MTVTEHFKTTFRLVKDVVPVFTSGILTVVLLSFAVFGIQTFFNLTEGVFSVGASVFRNGHLHRLFMYPFYHRTVPQLLLNIAALVFLSGSLEKGVGTVRFLFLFLLLSSTSGLLYSFLDLLQDDSIQGHTEGLVPVTLACVALTTMHTKMTRAFLCGVSFPTMALPWVFLIITAALIPHSVLPCNIIAILVGWMYGKGWFSLLDMSEARAGLLEKMTPFRLLRGISGVTFVPASTEERRKTLLPQINPTPGSYPVQAYAPLSSINAASNTAMMYEGWPQSAGPMSTPIPPLNLHGHVSAHNFGLSHAHFSEQSSGHSCNHSHGHSHVKFRMMNCYFHIHL</sequence>
<dbReference type="InterPro" id="IPR035952">
    <property type="entry name" value="Rhomboid-like_sf"/>
</dbReference>
<dbReference type="PANTHER" id="PTHR43066">
    <property type="entry name" value="RHOMBOID-RELATED PROTEIN"/>
    <property type="match status" value="1"/>
</dbReference>
<proteinExistence type="predicted"/>
<dbReference type="Gene3D" id="1.20.1540.10">
    <property type="entry name" value="Rhomboid-like"/>
    <property type="match status" value="1"/>
</dbReference>
<dbReference type="GO" id="GO:0016020">
    <property type="term" value="C:membrane"/>
    <property type="evidence" value="ECO:0007669"/>
    <property type="project" value="UniProtKB-SubCell"/>
</dbReference>
<accession>A0A3Q1BJL2</accession>